<protein>
    <recommendedName>
        <fullName evidence="1">Polymerase beta nucleotidyltransferase domain-containing protein</fullName>
    </recommendedName>
</protein>
<name>A0A151CG08_9BACT</name>
<dbReference type="Pfam" id="PF18765">
    <property type="entry name" value="Polbeta"/>
    <property type="match status" value="1"/>
</dbReference>
<dbReference type="InterPro" id="IPR041633">
    <property type="entry name" value="Polbeta"/>
</dbReference>
<dbReference type="PANTHER" id="PTHR43852">
    <property type="entry name" value="NUCLEOTIDYLTRANSFERASE"/>
    <property type="match status" value="1"/>
</dbReference>
<keyword evidence="3" id="KW-1185">Reference proteome</keyword>
<dbReference type="InterPro" id="IPR052930">
    <property type="entry name" value="TA_antitoxin_MntA"/>
</dbReference>
<dbReference type="CDD" id="cd05403">
    <property type="entry name" value="NT_KNTase_like"/>
    <property type="match status" value="1"/>
</dbReference>
<dbReference type="AlphaFoldDB" id="A0A151CG08"/>
<feature type="domain" description="Polymerase beta nucleotidyltransferase" evidence="1">
    <location>
        <begin position="3"/>
        <end position="91"/>
    </location>
</feature>
<dbReference type="InterPro" id="IPR043519">
    <property type="entry name" value="NT_sf"/>
</dbReference>
<organism evidence="2 3">
    <name type="scientific">Sulfurovum riftiae</name>
    <dbReference type="NCBI Taxonomy" id="1630136"/>
    <lineage>
        <taxon>Bacteria</taxon>
        <taxon>Pseudomonadati</taxon>
        <taxon>Campylobacterota</taxon>
        <taxon>Epsilonproteobacteria</taxon>
        <taxon>Campylobacterales</taxon>
        <taxon>Sulfurovaceae</taxon>
        <taxon>Sulfurovum</taxon>
    </lineage>
</organism>
<comment type="caution">
    <text evidence="2">The sequence shown here is derived from an EMBL/GenBank/DDBJ whole genome shotgun (WGS) entry which is preliminary data.</text>
</comment>
<dbReference type="NCBIfam" id="NF047752">
    <property type="entry name" value="MntA_antitoxin"/>
    <property type="match status" value="1"/>
</dbReference>
<dbReference type="OrthoDB" id="5334523at2"/>
<evidence type="ECO:0000313" key="2">
    <source>
        <dbReference type="EMBL" id="KYJ86472.1"/>
    </source>
</evidence>
<dbReference type="PANTHER" id="PTHR43852:SF3">
    <property type="entry name" value="NUCLEOTIDYLTRANSFERASE"/>
    <property type="match status" value="1"/>
</dbReference>
<evidence type="ECO:0000259" key="1">
    <source>
        <dbReference type="Pfam" id="PF18765"/>
    </source>
</evidence>
<dbReference type="Proteomes" id="UP000075359">
    <property type="component" value="Unassembled WGS sequence"/>
</dbReference>
<dbReference type="STRING" id="1630136.AS592_06600"/>
<reference evidence="2 3" key="1">
    <citation type="submission" date="2015-11" db="EMBL/GenBank/DDBJ databases">
        <title>Draft genome of Sulfurovum riftiae 1812E, a member of the Epsilonproteobacteria isolated from the tube of the deep-sea hydrothermal vent tubewom Riftia pachyptila.</title>
        <authorList>
            <person name="Vetriani C."/>
            <person name="Giovannelli D."/>
        </authorList>
    </citation>
    <scope>NUCLEOTIDE SEQUENCE [LARGE SCALE GENOMIC DNA]</scope>
    <source>
        <strain evidence="2 3">1812E</strain>
    </source>
</reference>
<accession>A0A151CG08</accession>
<proteinExistence type="predicted"/>
<gene>
    <name evidence="2" type="ORF">AS592_06600</name>
</gene>
<dbReference type="EMBL" id="LNKT01000023">
    <property type="protein sequence ID" value="KYJ86472.1"/>
    <property type="molecule type" value="Genomic_DNA"/>
</dbReference>
<sequence>MKKKLIEILGADDNVQFAYLFGSYADDSFTEKSDVDIAVYLYDHSFDAKISLHHTLEKALYKDVDMVCLNEVKNIYLLENILNNGILMKDHEDRDFFEVKKQHEIIDFKNFKRYIDAA</sequence>
<dbReference type="SUPFAM" id="SSF81301">
    <property type="entry name" value="Nucleotidyltransferase"/>
    <property type="match status" value="1"/>
</dbReference>
<evidence type="ECO:0000313" key="3">
    <source>
        <dbReference type="Proteomes" id="UP000075359"/>
    </source>
</evidence>
<dbReference type="Gene3D" id="3.30.460.10">
    <property type="entry name" value="Beta Polymerase, domain 2"/>
    <property type="match status" value="1"/>
</dbReference>
<dbReference type="RefSeq" id="WP_067330703.1">
    <property type="nucleotide sequence ID" value="NZ_LNKT01000023.1"/>
</dbReference>